<dbReference type="EMBL" id="HE793992">
    <property type="protein sequence ID" value="CCG89180.1"/>
    <property type="molecule type" value="mRNA"/>
</dbReference>
<evidence type="ECO:0000256" key="6">
    <source>
        <dbReference type="SAM" id="MobiDB-lite"/>
    </source>
</evidence>
<protein>
    <recommendedName>
        <fullName evidence="5">Autophagy protein 5</fullName>
    </recommendedName>
</protein>
<dbReference type="GO" id="GO:0034727">
    <property type="term" value="P:piecemeal microautophagy of the nucleus"/>
    <property type="evidence" value="ECO:0007669"/>
    <property type="project" value="TreeGrafter"/>
</dbReference>
<dbReference type="GO" id="GO:0061908">
    <property type="term" value="C:phagophore"/>
    <property type="evidence" value="ECO:0007669"/>
    <property type="project" value="TreeGrafter"/>
</dbReference>
<dbReference type="GO" id="GO:0034274">
    <property type="term" value="C:Atg12-Atg5-Atg16 complex"/>
    <property type="evidence" value="ECO:0007669"/>
    <property type="project" value="TreeGrafter"/>
</dbReference>
<evidence type="ECO:0000256" key="3">
    <source>
        <dbReference type="ARBA" id="ARBA00022843"/>
    </source>
</evidence>
<dbReference type="GO" id="GO:0019776">
    <property type="term" value="F:Atg8-family ligase activity"/>
    <property type="evidence" value="ECO:0007669"/>
    <property type="project" value="TreeGrafter"/>
</dbReference>
<comment type="subcellular location">
    <subcellularLocation>
        <location evidence="5">Cytoplasm</location>
    </subcellularLocation>
</comment>
<evidence type="ECO:0000256" key="2">
    <source>
        <dbReference type="ARBA" id="ARBA00022499"/>
    </source>
</evidence>
<dbReference type="InterPro" id="IPR042526">
    <property type="entry name" value="Atg5_HR"/>
</dbReference>
<feature type="domain" description="Autophagy protein ATG5 alpha-helical bundle region" evidence="8">
    <location>
        <begin position="119"/>
        <end position="176"/>
    </location>
</feature>
<dbReference type="AlphaFoldDB" id="R4XHH5"/>
<dbReference type="PANTHER" id="PTHR13040:SF2">
    <property type="entry name" value="AUTOPHAGY PROTEIN 5"/>
    <property type="match status" value="1"/>
</dbReference>
<dbReference type="GO" id="GO:0044233">
    <property type="term" value="C:mitochondria-associated endoplasmic reticulum membrane contact site"/>
    <property type="evidence" value="ECO:0007669"/>
    <property type="project" value="TreeGrafter"/>
</dbReference>
<reference evidence="10" key="2">
    <citation type="submission" date="2013-05" db="EMBL/GenBank/DDBJ databases">
        <title>Norway Spruce ATG5.</title>
        <authorList>
            <person name="Savenkov E.I."/>
            <person name="Bozhkov P.V."/>
            <person name="Minina E.A."/>
        </authorList>
    </citation>
    <scope>NUCLEOTIDE SEQUENCE</scope>
    <source>
        <tissue evidence="10">Embryonic cell culture</tissue>
    </source>
</reference>
<evidence type="ECO:0000259" key="9">
    <source>
        <dbReference type="Pfam" id="PF20638"/>
    </source>
</evidence>
<comment type="function">
    <text evidence="5">Required for autophagy.</text>
</comment>
<evidence type="ECO:0000256" key="4">
    <source>
        <dbReference type="ARBA" id="ARBA00023006"/>
    </source>
</evidence>
<dbReference type="Gene3D" id="3.10.20.620">
    <property type="match status" value="1"/>
</dbReference>
<evidence type="ECO:0000256" key="5">
    <source>
        <dbReference type="RuleBase" id="RU361202"/>
    </source>
</evidence>
<keyword evidence="5" id="KW-0963">Cytoplasm</keyword>
<proteinExistence type="evidence at transcript level"/>
<evidence type="ECO:0000256" key="1">
    <source>
        <dbReference type="ARBA" id="ARBA00006910"/>
    </source>
</evidence>
<gene>
    <name evidence="10" type="primary">ATG5</name>
</gene>
<feature type="domain" description="Autophagy protein ATG5 UblB" evidence="7">
    <location>
        <begin position="212"/>
        <end position="394"/>
    </location>
</feature>
<keyword evidence="2 5" id="KW-1017">Isopeptide bond</keyword>
<dbReference type="InterPro" id="IPR007239">
    <property type="entry name" value="Atg5"/>
</dbReference>
<name>R4XHH5_PICAB</name>
<feature type="region of interest" description="Disordered" evidence="6">
    <location>
        <begin position="277"/>
        <end position="308"/>
    </location>
</feature>
<comment type="subunit">
    <text evidence="5">Conjugated with ATG12.</text>
</comment>
<organism evidence="10">
    <name type="scientific">Picea abies</name>
    <name type="common">Norway spruce</name>
    <name type="synonym">Picea excelsa</name>
    <dbReference type="NCBI Taxonomy" id="3329"/>
    <lineage>
        <taxon>Eukaryota</taxon>
        <taxon>Viridiplantae</taxon>
        <taxon>Streptophyta</taxon>
        <taxon>Embryophyta</taxon>
        <taxon>Tracheophyta</taxon>
        <taxon>Spermatophyta</taxon>
        <taxon>Pinopsida</taxon>
        <taxon>Pinidae</taxon>
        <taxon>Conifers I</taxon>
        <taxon>Pinales</taxon>
        <taxon>Pinaceae</taxon>
        <taxon>Picea</taxon>
    </lineage>
</organism>
<sequence length="401" mass="44617">MQDLDLDARKYVWMGSIPLQVHLHESEVTTVPAPPPLLVLAPRNGYLPLLTPVIKPHFQSSLPPGTDTVWFDYKGLPLKWYIPTGVLFDLLCAEPERPWNIVVHFRGYPADILSPCEGEDSVKWSFINSLKEASFIMNGSTRNVMNMSKPDQMELWRCVAKGDMDGYNRISARLRPGPVVEDGASGTNLGKGLSHRRNYAESDGLETSRTGRIPLRLYLRHLKEVRDDLADALPVECWDEITYINKAVEIPKDEGSIFTLGAALASVLPELFPNHFSGEESKRSANSSSKCTKSVLEDEKKRRGSAVTSQVEGENALISSNQVDSVMVLHGSNSAQTSTDQDNTLKPSEEVPKASLRTETEIVRVQGIEPSLDLPLYWVAQNLVAPEHFLHICIFTLNVGR</sequence>
<dbReference type="Pfam" id="PF20637">
    <property type="entry name" value="ATG5_HBR"/>
    <property type="match status" value="1"/>
</dbReference>
<dbReference type="InterPro" id="IPR042527">
    <property type="entry name" value="Atg5_UblA_dom_sf"/>
</dbReference>
<keyword evidence="4 5" id="KW-0072">Autophagy</keyword>
<dbReference type="GO" id="GO:0034045">
    <property type="term" value="C:phagophore assembly site membrane"/>
    <property type="evidence" value="ECO:0007669"/>
    <property type="project" value="TreeGrafter"/>
</dbReference>
<keyword evidence="3 5" id="KW-0832">Ubl conjugation</keyword>
<evidence type="ECO:0000313" key="10">
    <source>
        <dbReference type="EMBL" id="CCG89180.1"/>
    </source>
</evidence>
<keyword evidence="5" id="KW-0813">Transport</keyword>
<dbReference type="Gene3D" id="3.10.20.90">
    <property type="entry name" value="Phosphatidylinositol 3-kinase Catalytic Subunit, Chain A, domain 1"/>
    <property type="match status" value="1"/>
</dbReference>
<reference evidence="10" key="1">
    <citation type="submission" date="2012-03" db="EMBL/GenBank/DDBJ databases">
        <authorList>
            <person name="Savenkov E."/>
        </authorList>
    </citation>
    <scope>NUCLEOTIDE SEQUENCE</scope>
    <source>
        <tissue evidence="10">Embryonic cell culture</tissue>
    </source>
</reference>
<dbReference type="InterPro" id="IPR048318">
    <property type="entry name" value="ATG5_UblB"/>
</dbReference>
<dbReference type="Pfam" id="PF20638">
    <property type="entry name" value="ATG5_UblA"/>
    <property type="match status" value="1"/>
</dbReference>
<dbReference type="GO" id="GO:0005776">
    <property type="term" value="C:autophagosome"/>
    <property type="evidence" value="ECO:0007669"/>
    <property type="project" value="TreeGrafter"/>
</dbReference>
<dbReference type="FunFam" id="3.10.20.620:FF:000002">
    <property type="entry name" value="Autophagy protein 5"/>
    <property type="match status" value="1"/>
</dbReference>
<accession>R4XHH5</accession>
<evidence type="ECO:0000259" key="8">
    <source>
        <dbReference type="Pfam" id="PF20637"/>
    </source>
</evidence>
<dbReference type="GO" id="GO:0000422">
    <property type="term" value="P:autophagy of mitochondrion"/>
    <property type="evidence" value="ECO:0007669"/>
    <property type="project" value="TreeGrafter"/>
</dbReference>
<feature type="domain" description="Autophagy protein ATG5 UblA" evidence="9">
    <location>
        <begin position="12"/>
        <end position="105"/>
    </location>
</feature>
<dbReference type="PANTHER" id="PTHR13040">
    <property type="entry name" value="AUTOPHAGY PROTEIN 5"/>
    <property type="match status" value="1"/>
</dbReference>
<dbReference type="GO" id="GO:0006995">
    <property type="term" value="P:cellular response to nitrogen starvation"/>
    <property type="evidence" value="ECO:0007669"/>
    <property type="project" value="TreeGrafter"/>
</dbReference>
<dbReference type="InterPro" id="IPR048939">
    <property type="entry name" value="ATG5_UblA"/>
</dbReference>
<evidence type="ECO:0000259" key="7">
    <source>
        <dbReference type="Pfam" id="PF04106"/>
    </source>
</evidence>
<dbReference type="Pfam" id="PF04106">
    <property type="entry name" value="ATG5_UblB"/>
    <property type="match status" value="1"/>
</dbReference>
<comment type="similarity">
    <text evidence="1 5">Belongs to the ATG5 family.</text>
</comment>
<dbReference type="Gene3D" id="1.10.246.190">
    <property type="entry name" value="Autophagy protein Apg5, helix rich domain"/>
    <property type="match status" value="1"/>
</dbReference>
<dbReference type="InterPro" id="IPR048940">
    <property type="entry name" value="ATG5_HBR"/>
</dbReference>